<feature type="domain" description="Secretion system C-terminal sorting" evidence="4">
    <location>
        <begin position="901"/>
        <end position="974"/>
    </location>
</feature>
<dbReference type="InterPro" id="IPR026444">
    <property type="entry name" value="Secre_tail"/>
</dbReference>
<evidence type="ECO:0000256" key="2">
    <source>
        <dbReference type="SAM" id="SignalP"/>
    </source>
</evidence>
<protein>
    <submittedName>
        <fullName evidence="5">DUF4838 domain-containing protein</fullName>
    </submittedName>
</protein>
<dbReference type="Pfam" id="PF18962">
    <property type="entry name" value="Por_Secre_tail"/>
    <property type="match status" value="1"/>
</dbReference>
<sequence length="977" mass="110226">MKRILLFIHLCTLGLASCYASDSLTVVSDAASAYAILIDSNDPESVSEAAKELQRLVEKSSGVLLPITNEPTEGKMIIIGSAAQAYGVDASGLAHDNFYMKVTEEHIILSGKDGDITNGYRKIPANSHYQFYNLEKFRESLSAGSYYATIEFLREYIGVRWYMPTELGEEVPQLATIKCPAELDTLIKPFFKQRRMDFTEWNNNDVKKAISGHAYNKIENIDASLKWGRHLRHTHPVVMENGHGWRHWIPANVISNATIAKDAEIPSGGYGPLYPEYFALVSENRQTEYRSAAQHGGQLSVAYEPMIEQYANNIIKYREKNANVWQYSLAQNDGGTHCECELCTAWDPIPQDMKKPTDELFLTDRFLKFQKQVSDLVTAKYPDTHFMMTAYHETGRAPIRESVPDNFFVQGFYNYFPNRYYLDNKKQAFQEAVEGWGALTENYRFSSFYFAYGNHSLPWSTKEAQIWLIKTLADNGVQYFENIYGSQFPMIGQLGPDQWLVSQLVWNPEQDPELLLQDWYEGGFTPEIGALIRDYYETIEEEMAIESKKYTDFWNGRTKNQLKIDVDVLTRVRSKCDLLIKQAKELAKAQPERIQWRVKQVSDTWDFTVLTLDAQNASKLARSNPTDQNYSIAYTLGLQRDAMIYDPSKSFSISPQAVEVSESKASVGIIIEEVDFEQKTLSLPLVETIPDWDAGSLGAWMSQGASIGAGDHQFKDNKSTEPIEPAVSTTGSVFYDEDGIYVIISAKEPNMADLVVSADPSKPWQGDDIEVFFTPSGGTDEYFQFVVGPENDGVAISLLGDTGHDETYAPEWKHKTYKDDQSWAAQLYIPWKDLGGKPDKGDQWKANFYRTRQTGGGTPSYMAWSPTGSGFANPSMFGNITFSGSSVTLDIASRDTVSVTVYPNPSRKIIKFEGSDYFESKLDSVSIFAGDGAVMFSAKIKEMRRIDVSELKTGIYVVVFELSDGQRINRKVLIENN</sequence>
<dbReference type="EMBL" id="CP106735">
    <property type="protein sequence ID" value="UXX80985.1"/>
    <property type="molecule type" value="Genomic_DNA"/>
</dbReference>
<dbReference type="InterPro" id="IPR010502">
    <property type="entry name" value="Carb-bd_dom_fam9"/>
</dbReference>
<gene>
    <name evidence="5" type="ORF">N7E81_07720</name>
</gene>
<keyword evidence="1" id="KW-0378">Hydrolase</keyword>
<dbReference type="Proteomes" id="UP001062165">
    <property type="component" value="Chromosome"/>
</dbReference>
<organism evidence="5 6">
    <name type="scientific">Reichenbachiella carrageenanivorans</name>
    <dbReference type="NCBI Taxonomy" id="2979869"/>
    <lineage>
        <taxon>Bacteria</taxon>
        <taxon>Pseudomonadati</taxon>
        <taxon>Bacteroidota</taxon>
        <taxon>Cytophagia</taxon>
        <taxon>Cytophagales</taxon>
        <taxon>Reichenbachiellaceae</taxon>
        <taxon>Reichenbachiella</taxon>
    </lineage>
</organism>
<evidence type="ECO:0000259" key="4">
    <source>
        <dbReference type="Pfam" id="PF18962"/>
    </source>
</evidence>
<evidence type="ECO:0000259" key="3">
    <source>
        <dbReference type="Pfam" id="PF06452"/>
    </source>
</evidence>
<keyword evidence="6" id="KW-1185">Reference proteome</keyword>
<evidence type="ECO:0000313" key="5">
    <source>
        <dbReference type="EMBL" id="UXX80985.1"/>
    </source>
</evidence>
<dbReference type="Pfam" id="PF16126">
    <property type="entry name" value="DUF4838"/>
    <property type="match status" value="1"/>
</dbReference>
<dbReference type="PROSITE" id="PS51257">
    <property type="entry name" value="PROKAR_LIPOPROTEIN"/>
    <property type="match status" value="1"/>
</dbReference>
<feature type="domain" description="Carbohydrate-binding" evidence="3">
    <location>
        <begin position="720"/>
        <end position="883"/>
    </location>
</feature>
<evidence type="ECO:0000313" key="6">
    <source>
        <dbReference type="Proteomes" id="UP001062165"/>
    </source>
</evidence>
<dbReference type="SUPFAM" id="SSF49344">
    <property type="entry name" value="CBD9-like"/>
    <property type="match status" value="1"/>
</dbReference>
<dbReference type="Gene3D" id="2.60.40.1190">
    <property type="match status" value="1"/>
</dbReference>
<dbReference type="InterPro" id="IPR032287">
    <property type="entry name" value="DUF4838"/>
</dbReference>
<dbReference type="InterPro" id="IPR029018">
    <property type="entry name" value="Hex-like_dom2"/>
</dbReference>
<evidence type="ECO:0000256" key="1">
    <source>
        <dbReference type="ARBA" id="ARBA00022801"/>
    </source>
</evidence>
<dbReference type="PANTHER" id="PTHR47406">
    <property type="entry name" value="COAGULATION FACTOR 5/8 TYPE, C-TERMINAL"/>
    <property type="match status" value="1"/>
</dbReference>
<dbReference type="PANTHER" id="PTHR47406:SF2">
    <property type="entry name" value="ALPHA GLUCURONIDASE N-TERMINAL DOMAIN-CONTAINING PROTEIN"/>
    <property type="match status" value="1"/>
</dbReference>
<proteinExistence type="predicted"/>
<reference evidence="5" key="1">
    <citation type="submission" date="2022-10" db="EMBL/GenBank/DDBJ databases">
        <title>Comparative genomics and taxonomic characterization of three novel marine species of genus Reichenbachiella exhibiting antioxidant and polysaccharide degradation activities.</title>
        <authorList>
            <person name="Muhammad N."/>
            <person name="Lee Y.-J."/>
            <person name="Ko J."/>
            <person name="Kim S.-G."/>
        </authorList>
    </citation>
    <scope>NUCLEOTIDE SEQUENCE</scope>
    <source>
        <strain evidence="5">Wsw4-B4</strain>
    </source>
</reference>
<name>A0ABY6D5V9_9BACT</name>
<feature type="signal peptide" evidence="2">
    <location>
        <begin position="1"/>
        <end position="20"/>
    </location>
</feature>
<dbReference type="RefSeq" id="WP_263052714.1">
    <property type="nucleotide sequence ID" value="NZ_CP106735.1"/>
</dbReference>
<dbReference type="Gene3D" id="3.30.379.10">
    <property type="entry name" value="Chitobiase/beta-hexosaminidase domain 2-like"/>
    <property type="match status" value="1"/>
</dbReference>
<feature type="chain" id="PRO_5045543573" evidence="2">
    <location>
        <begin position="21"/>
        <end position="977"/>
    </location>
</feature>
<keyword evidence="2" id="KW-0732">Signal</keyword>
<dbReference type="Pfam" id="PF06452">
    <property type="entry name" value="CBM9_1"/>
    <property type="match status" value="1"/>
</dbReference>
<dbReference type="CDD" id="cd09620">
    <property type="entry name" value="CBM9_like_3"/>
    <property type="match status" value="1"/>
</dbReference>
<accession>A0ABY6D5V9</accession>
<dbReference type="NCBIfam" id="TIGR04183">
    <property type="entry name" value="Por_Secre_tail"/>
    <property type="match status" value="1"/>
</dbReference>